<reference evidence="10 11" key="1">
    <citation type="journal article" date="2009" name="Nature">
        <title>The Sorghum bicolor genome and the diversification of grasses.</title>
        <authorList>
            <person name="Paterson A.H."/>
            <person name="Bowers J.E."/>
            <person name="Bruggmann R."/>
            <person name="Dubchak I."/>
            <person name="Grimwood J."/>
            <person name="Gundlach H."/>
            <person name="Haberer G."/>
            <person name="Hellsten U."/>
            <person name="Mitros T."/>
            <person name="Poliakov A."/>
            <person name="Schmutz J."/>
            <person name="Spannagl M."/>
            <person name="Tang H."/>
            <person name="Wang X."/>
            <person name="Wicker T."/>
            <person name="Bharti A.K."/>
            <person name="Chapman J."/>
            <person name="Feltus F.A."/>
            <person name="Gowik U."/>
            <person name="Grigoriev I.V."/>
            <person name="Lyons E."/>
            <person name="Maher C.A."/>
            <person name="Martis M."/>
            <person name="Narechania A."/>
            <person name="Otillar R.P."/>
            <person name="Penning B.W."/>
            <person name="Salamov A.A."/>
            <person name="Wang Y."/>
            <person name="Zhang L."/>
            <person name="Carpita N.C."/>
            <person name="Freeling M."/>
            <person name="Gingle A.R."/>
            <person name="Hash C.T."/>
            <person name="Keller B."/>
            <person name="Klein P."/>
            <person name="Kresovich S."/>
            <person name="McCann M.C."/>
            <person name="Ming R."/>
            <person name="Peterson D.G."/>
            <person name="Mehboob-ur-Rahman"/>
            <person name="Ware D."/>
            <person name="Westhoff P."/>
            <person name="Mayer K.F."/>
            <person name="Messing J."/>
            <person name="Rokhsar D.S."/>
        </authorList>
    </citation>
    <scope>NUCLEOTIDE SEQUENCE [LARGE SCALE GENOMIC DNA]</scope>
    <source>
        <strain evidence="11">cv. BTx623</strain>
    </source>
</reference>
<accession>A0A1B6Q2E8</accession>
<feature type="compositionally biased region" description="Basic and acidic residues" evidence="8">
    <location>
        <begin position="425"/>
        <end position="440"/>
    </location>
</feature>
<dbReference type="InterPro" id="IPR032675">
    <property type="entry name" value="LRR_dom_sf"/>
</dbReference>
<dbReference type="PANTHER" id="PTHR48010">
    <property type="entry name" value="OS05G0588300 PROTEIN"/>
    <property type="match status" value="1"/>
</dbReference>
<protein>
    <recommendedName>
        <fullName evidence="12">Leucine-rich repeat-containing N-terminal plant-type domain-containing protein</fullName>
    </recommendedName>
</protein>
<keyword evidence="7" id="KW-0325">Glycoprotein</keyword>
<dbReference type="FunCoup" id="A0A1B6Q2E8">
    <property type="interactions" value="1904"/>
</dbReference>
<dbReference type="SUPFAM" id="SSF52058">
    <property type="entry name" value="L domain-like"/>
    <property type="match status" value="1"/>
</dbReference>
<reference evidence="11" key="2">
    <citation type="journal article" date="2018" name="Plant J.">
        <title>The Sorghum bicolor reference genome: improved assembly, gene annotations, a transcriptome atlas, and signatures of genome organization.</title>
        <authorList>
            <person name="McCormick R.F."/>
            <person name="Truong S.K."/>
            <person name="Sreedasyam A."/>
            <person name="Jenkins J."/>
            <person name="Shu S."/>
            <person name="Sims D."/>
            <person name="Kennedy M."/>
            <person name="Amirebrahimi M."/>
            <person name="Weers B.D."/>
            <person name="McKinley B."/>
            <person name="Mattison A."/>
            <person name="Morishige D.T."/>
            <person name="Grimwood J."/>
            <person name="Schmutz J."/>
            <person name="Mullet J.E."/>
        </authorList>
    </citation>
    <scope>NUCLEOTIDE SEQUENCE [LARGE SCALE GENOMIC DNA]</scope>
    <source>
        <strain evidence="11">cv. BTx623</strain>
    </source>
</reference>
<evidence type="ECO:0000256" key="9">
    <source>
        <dbReference type="SAM" id="SignalP"/>
    </source>
</evidence>
<keyword evidence="3" id="KW-0433">Leucine-rich repeat</keyword>
<feature type="region of interest" description="Disordered" evidence="8">
    <location>
        <begin position="425"/>
        <end position="445"/>
    </location>
</feature>
<proteinExistence type="predicted"/>
<feature type="signal peptide" evidence="9">
    <location>
        <begin position="1"/>
        <end position="26"/>
    </location>
</feature>
<dbReference type="AlphaFoldDB" id="A0A1B6Q2E8"/>
<dbReference type="OMA" id="SCFPATN"/>
<dbReference type="FunFam" id="3.80.10.10:FF:000269">
    <property type="entry name" value="Piriformospora indica-insensitive protein 2"/>
    <property type="match status" value="1"/>
</dbReference>
<evidence type="ECO:0000256" key="8">
    <source>
        <dbReference type="SAM" id="MobiDB-lite"/>
    </source>
</evidence>
<keyword evidence="6" id="KW-0472">Membrane</keyword>
<dbReference type="Gene3D" id="3.80.10.10">
    <property type="entry name" value="Ribonuclease Inhibitor"/>
    <property type="match status" value="2"/>
</dbReference>
<sequence length="482" mass="49883">MRPAGGCCRRGGGLLVLGLALSLSAALLLRGCAGQQAEDDGSADAPAAAAAAATAPMEEKERRALYAAIESFVGKGWNGSGLYPDPCGWSPIQGVSCDLFNGLWYPTVMSIGPVLDNSLQCAPDAKFSPQLFDLRRLRTLSFYSCFPASNPTAIPTAGWEKLSGTLETLEFRTNPGLTGGIPPSLGRLASLQSLVLVENNLTGPVPAELGALSRLRRLVLSGNGLSGPIPATLGGLTGLLKMDLSNNLLQGSIPPELAGLKSLTLLDLRNNSLTGGLPQFVQCMASLQDLLLSNNPQLGGALPQSGWETLAANLATLDLSNVGLVGAIPASMAKLTGLRFLALDHNRLTGAVPAELDQLPSIGALYLNGNNLTGPLQFSPGFYQRMGRRFASWDNPGLCYNIAAVDAAHAPSGVVVCKDLQEPSVARDGDGEEEGGRKPEASSSLVASSSSGGFVGSVGGHWYLVVVQGMAAAVLGLLSQLL</sequence>
<dbReference type="FunFam" id="3.80.10.10:FF:000041">
    <property type="entry name" value="LRR receptor-like serine/threonine-protein kinase ERECTA"/>
    <property type="match status" value="1"/>
</dbReference>
<dbReference type="eggNOG" id="KOG0619">
    <property type="taxonomic scope" value="Eukaryota"/>
</dbReference>
<dbReference type="EMBL" id="CM000762">
    <property type="protein sequence ID" value="KXG32099.1"/>
    <property type="molecule type" value="Genomic_DNA"/>
</dbReference>
<keyword evidence="2" id="KW-1003">Cell membrane</keyword>
<evidence type="ECO:0000313" key="11">
    <source>
        <dbReference type="Proteomes" id="UP000000768"/>
    </source>
</evidence>
<dbReference type="STRING" id="4558.A0A1B6Q2E8"/>
<evidence type="ECO:0000313" key="10">
    <source>
        <dbReference type="EMBL" id="KXG32099.1"/>
    </source>
</evidence>
<dbReference type="Pfam" id="PF13855">
    <property type="entry name" value="LRR_8"/>
    <property type="match status" value="2"/>
</dbReference>
<gene>
    <name evidence="10" type="ORF">SORBI_3003G100400</name>
</gene>
<evidence type="ECO:0000256" key="3">
    <source>
        <dbReference type="ARBA" id="ARBA00022614"/>
    </source>
</evidence>
<dbReference type="GO" id="GO:0005886">
    <property type="term" value="C:plasma membrane"/>
    <property type="evidence" value="ECO:0000318"/>
    <property type="project" value="GO_Central"/>
</dbReference>
<dbReference type="GO" id="GO:0051707">
    <property type="term" value="P:response to other organism"/>
    <property type="evidence" value="ECO:0007669"/>
    <property type="project" value="UniProtKB-ARBA"/>
</dbReference>
<evidence type="ECO:0000256" key="1">
    <source>
        <dbReference type="ARBA" id="ARBA00004236"/>
    </source>
</evidence>
<evidence type="ECO:0008006" key="12">
    <source>
        <dbReference type="Google" id="ProtNLM"/>
    </source>
</evidence>
<evidence type="ECO:0000256" key="4">
    <source>
        <dbReference type="ARBA" id="ARBA00022729"/>
    </source>
</evidence>
<dbReference type="PANTHER" id="PTHR48010:SF5">
    <property type="entry name" value="PROTEIN TOO MANY MOUTHS"/>
    <property type="match status" value="1"/>
</dbReference>
<dbReference type="Proteomes" id="UP000000768">
    <property type="component" value="Chromosome 3"/>
</dbReference>
<evidence type="ECO:0000256" key="2">
    <source>
        <dbReference type="ARBA" id="ARBA00022475"/>
    </source>
</evidence>
<name>A0A1B6Q2E8_SORBI</name>
<dbReference type="InParanoid" id="A0A1B6Q2E8"/>
<feature type="chain" id="PRO_5008589356" description="Leucine-rich repeat-containing N-terminal plant-type domain-containing protein" evidence="9">
    <location>
        <begin position="27"/>
        <end position="482"/>
    </location>
</feature>
<dbReference type="InterPro" id="IPR001611">
    <property type="entry name" value="Leu-rich_rpt"/>
</dbReference>
<organism evidence="10 11">
    <name type="scientific">Sorghum bicolor</name>
    <name type="common">Sorghum</name>
    <name type="synonym">Sorghum vulgare</name>
    <dbReference type="NCBI Taxonomy" id="4558"/>
    <lineage>
        <taxon>Eukaryota</taxon>
        <taxon>Viridiplantae</taxon>
        <taxon>Streptophyta</taxon>
        <taxon>Embryophyta</taxon>
        <taxon>Tracheophyta</taxon>
        <taxon>Spermatophyta</taxon>
        <taxon>Magnoliopsida</taxon>
        <taxon>Liliopsida</taxon>
        <taxon>Poales</taxon>
        <taxon>Poaceae</taxon>
        <taxon>PACMAD clade</taxon>
        <taxon>Panicoideae</taxon>
        <taxon>Andropogonodae</taxon>
        <taxon>Andropogoneae</taxon>
        <taxon>Sorghinae</taxon>
        <taxon>Sorghum</taxon>
    </lineage>
</organism>
<dbReference type="Gramene" id="KXG32099">
    <property type="protein sequence ID" value="KXG32099"/>
    <property type="gene ID" value="SORBI_3003G100400"/>
</dbReference>
<evidence type="ECO:0000256" key="5">
    <source>
        <dbReference type="ARBA" id="ARBA00022737"/>
    </source>
</evidence>
<evidence type="ECO:0000256" key="6">
    <source>
        <dbReference type="ARBA" id="ARBA00023136"/>
    </source>
</evidence>
<keyword evidence="4 9" id="KW-0732">Signal</keyword>
<evidence type="ECO:0000256" key="7">
    <source>
        <dbReference type="ARBA" id="ARBA00023180"/>
    </source>
</evidence>
<keyword evidence="11" id="KW-1185">Reference proteome</keyword>
<comment type="subcellular location">
    <subcellularLocation>
        <location evidence="1">Cell membrane</location>
    </subcellularLocation>
</comment>
<keyword evidence="5" id="KW-0677">Repeat</keyword>
<dbReference type="InterPro" id="IPR050994">
    <property type="entry name" value="At_inactive_RLKs"/>
</dbReference>